<protein>
    <submittedName>
        <fullName evidence="2">Uncharacterized protein</fullName>
    </submittedName>
</protein>
<accession>A0A7Y4INF1</accession>
<dbReference type="EMBL" id="JABFNT010000130">
    <property type="protein sequence ID" value="NOJ82486.1"/>
    <property type="molecule type" value="Genomic_DNA"/>
</dbReference>
<comment type="caution">
    <text evidence="2">The sequence shown here is derived from an EMBL/GenBank/DDBJ whole genome shotgun (WGS) entry which is preliminary data.</text>
</comment>
<name>A0A7Y4INF1_MYXXA</name>
<keyword evidence="1" id="KW-0812">Transmembrane</keyword>
<dbReference type="AlphaFoldDB" id="A0A7Y4INF1"/>
<evidence type="ECO:0000313" key="3">
    <source>
        <dbReference type="Proteomes" id="UP000533080"/>
    </source>
</evidence>
<feature type="transmembrane region" description="Helical" evidence="1">
    <location>
        <begin position="124"/>
        <end position="144"/>
    </location>
</feature>
<evidence type="ECO:0000256" key="1">
    <source>
        <dbReference type="SAM" id="Phobius"/>
    </source>
</evidence>
<gene>
    <name evidence="2" type="ORF">HNV28_29890</name>
</gene>
<keyword evidence="1" id="KW-0472">Membrane</keyword>
<proteinExistence type="predicted"/>
<feature type="transmembrane region" description="Helical" evidence="1">
    <location>
        <begin position="178"/>
        <end position="197"/>
    </location>
</feature>
<dbReference type="Proteomes" id="UP000533080">
    <property type="component" value="Unassembled WGS sequence"/>
</dbReference>
<dbReference type="RefSeq" id="WP_171444369.1">
    <property type="nucleotide sequence ID" value="NZ_JABFNS010000063.1"/>
</dbReference>
<keyword evidence="1" id="KW-1133">Transmembrane helix</keyword>
<evidence type="ECO:0000313" key="2">
    <source>
        <dbReference type="EMBL" id="NOJ82486.1"/>
    </source>
</evidence>
<feature type="transmembrane region" description="Helical" evidence="1">
    <location>
        <begin position="151"/>
        <end position="172"/>
    </location>
</feature>
<reference evidence="2 3" key="1">
    <citation type="submission" date="2020-05" db="EMBL/GenBank/DDBJ databases">
        <authorList>
            <person name="Whitworth D."/>
        </authorList>
    </citation>
    <scope>NUCLEOTIDE SEQUENCE [LARGE SCALE GENOMIC DNA]</scope>
    <source>
        <strain evidence="2 3">AM005</strain>
    </source>
</reference>
<organism evidence="2 3">
    <name type="scientific">Myxococcus xanthus</name>
    <dbReference type="NCBI Taxonomy" id="34"/>
    <lineage>
        <taxon>Bacteria</taxon>
        <taxon>Pseudomonadati</taxon>
        <taxon>Myxococcota</taxon>
        <taxon>Myxococcia</taxon>
        <taxon>Myxococcales</taxon>
        <taxon>Cystobacterineae</taxon>
        <taxon>Myxococcaceae</taxon>
        <taxon>Myxococcus</taxon>
    </lineage>
</organism>
<feature type="transmembrane region" description="Helical" evidence="1">
    <location>
        <begin position="99"/>
        <end position="118"/>
    </location>
</feature>
<sequence length="217" mass="22907">MGSKKLALEAGGPPRLELSWGWGWKRFTVTLDGKVVGTLDGGASELRRGGRFKLPDGSTLNVLLQSGFFRTGLAVVRDGEAVPGSDTDPAQQVKRAAKLLYFLAGLNTLIGVVAMVGQSDILKAAGMGLGSILFSLPIAVLGFFTHRGTRVAPILAGILFTADGLFLVVNSLTEGGRFPIFALIVRAYIVTALVTAAKAAGELRRREQENADVSLQP</sequence>